<keyword evidence="3" id="KW-0808">Transferase</keyword>
<evidence type="ECO:0000256" key="2">
    <source>
        <dbReference type="ARBA" id="ARBA00012485"/>
    </source>
</evidence>
<evidence type="ECO:0000256" key="6">
    <source>
        <dbReference type="SAM" id="MobiDB-lite"/>
    </source>
</evidence>
<dbReference type="HOGENOM" id="CLU_002173_5_1_1"/>
<dbReference type="PROSITE" id="PS50237">
    <property type="entry name" value="HECT"/>
    <property type="match status" value="1"/>
</dbReference>
<feature type="active site" description="Glycyl thioester intermediate" evidence="5">
    <location>
        <position position="894"/>
    </location>
</feature>
<dbReference type="InterPro" id="IPR044611">
    <property type="entry name" value="E3A/B/C-like"/>
</dbReference>
<dbReference type="AlphaFoldDB" id="W6MK59"/>
<dbReference type="GO" id="GO:0031499">
    <property type="term" value="C:TRAMP complex"/>
    <property type="evidence" value="ECO:0007669"/>
    <property type="project" value="EnsemblFungi"/>
</dbReference>
<reference evidence="8" key="2">
    <citation type="submission" date="2014-02" db="EMBL/GenBank/DDBJ databases">
        <title>Complete DNA sequence of /Kuraishia capsulata/ illustrates novel genomic features among budding yeasts (/Saccharomycotina/).</title>
        <authorList>
            <person name="Morales L."/>
            <person name="Noel B."/>
            <person name="Porcel B."/>
            <person name="Marcet-Houben M."/>
            <person name="Hullo M-F."/>
            <person name="Sacerdot C."/>
            <person name="Tekaia F."/>
            <person name="Leh-Louis V."/>
            <person name="Despons L."/>
            <person name="Khanna V."/>
            <person name="Aury J-M."/>
            <person name="Barbe V."/>
            <person name="Couloux A."/>
            <person name="Labadie K."/>
            <person name="Pelletier E."/>
            <person name="Souciet J-L."/>
            <person name="Boekhout T."/>
            <person name="Gabaldon T."/>
            <person name="Wincker P."/>
            <person name="Dujon B."/>
        </authorList>
    </citation>
    <scope>NUCLEOTIDE SEQUENCE</scope>
    <source>
        <strain evidence="8">CBS 1993</strain>
    </source>
</reference>
<dbReference type="InterPro" id="IPR035983">
    <property type="entry name" value="Hect_E3_ubiquitin_ligase"/>
</dbReference>
<keyword evidence="4 5" id="KW-0833">Ubl conjugation pathway</keyword>
<evidence type="ECO:0000256" key="1">
    <source>
        <dbReference type="ARBA" id="ARBA00000885"/>
    </source>
</evidence>
<proteinExistence type="predicted"/>
<name>W6MK59_9ASCO</name>
<dbReference type="CDD" id="cd00078">
    <property type="entry name" value="HECTc"/>
    <property type="match status" value="1"/>
</dbReference>
<feature type="domain" description="HECT" evidence="7">
    <location>
        <begin position="590"/>
        <end position="926"/>
    </location>
</feature>
<dbReference type="Proteomes" id="UP000019384">
    <property type="component" value="Unassembled WGS sequence"/>
</dbReference>
<feature type="compositionally biased region" description="Low complexity" evidence="6">
    <location>
        <begin position="73"/>
        <end position="88"/>
    </location>
</feature>
<evidence type="ECO:0000256" key="5">
    <source>
        <dbReference type="PROSITE-ProRule" id="PRU00104"/>
    </source>
</evidence>
<dbReference type="GO" id="GO:0000209">
    <property type="term" value="P:protein polyubiquitination"/>
    <property type="evidence" value="ECO:0007669"/>
    <property type="project" value="InterPro"/>
</dbReference>
<accession>W6MK59</accession>
<dbReference type="Gene3D" id="3.30.2410.10">
    <property type="entry name" value="Hect, E3 ligase catalytic domain"/>
    <property type="match status" value="1"/>
</dbReference>
<sequence length="926" mass="104181">MPLSETSSLSSTSSPVQQPQQTWLLKFIKRSISTTQSQTPRQSPAPVELCRDSLETALNGGDSVPLASVGTNASPGSQSRCSASSSASGTILDSCKCCGTIIKYPTEVCRIKCMVCQTTMTVRDKRRPTGVGIEEETEQELPQSYVSYAMVKELIAQCRHSTKTDSGPKNGTPHAVFQPMELALQNSFKSFKCLNNSFRVDRTQAGVSYHSPNIKFDEARKVFNLLSTLPTVRPYFKVLLGALDLLRHPPDLGDPASLRWLLILLEIPLLSDSLVQSNVDAPVLPSEIRVVAYEILKRIIGLLAHLEKRPSQYLCHWWSRLPHDEFVKKVDFSNLYITFQLTRLVNYDMYDLHPKDKKGTQYSADVVDDVNYKSAMNGSPMRNLEALKPLHAALPMSPSGRRINLKGKDGEIKIRLAQYSSVWHLRTAGRVLALLFSANTRGNKNLPKVSTSNFYNSLVDYVNVKQDFDAWQFNSGTAGKVDSSNADTSLQSVIEYLQSESSTSYLGISTPIGGGNSKKARFTFCQFPFLLSLGAKISILEYEAKRQMERKAEEAFIHSINKKVPIDVYFRVRVRRDHITADSIRSIKSHPNDLKKLLRVEFVEEPGVDAGGLKKEWFLILTKELFHPDKGMFAYNEKSNLGWFTVSNSDKDELYYLVGVVLGLAIYNSTILDLSLPKALYKKLLNKKVGLDDFLELDPEAGMNLKKLLKMSQTEPIEEFELYFDVTYKDLSGETKVAELKENGSNIKVTHSNKHEYVQRYVSFFLNDVTKQSYESFSKGFQNVIGGNALSLFSPEEIQLILIGDNNDGRKIDVDVLKSVTKYNGWVSAEMAASSFPVKWFWEYFEHLSSLGQRKLLLFITGSDRIPATGLPTLNFKITKIRGDQGRLPIAHTCFNELCLYDYENKDTFFRKLDFAVHGSEGFGLR</sequence>
<dbReference type="PANTHER" id="PTHR45700:SF8">
    <property type="entry name" value="HECT-TYPE E3 UBIQUITIN TRANSFERASE"/>
    <property type="match status" value="1"/>
</dbReference>
<organism evidence="8 9">
    <name type="scientific">Kuraishia capsulata CBS 1993</name>
    <dbReference type="NCBI Taxonomy" id="1382522"/>
    <lineage>
        <taxon>Eukaryota</taxon>
        <taxon>Fungi</taxon>
        <taxon>Dikarya</taxon>
        <taxon>Ascomycota</taxon>
        <taxon>Saccharomycotina</taxon>
        <taxon>Pichiomycetes</taxon>
        <taxon>Pichiales</taxon>
        <taxon>Pichiaceae</taxon>
        <taxon>Kuraishia</taxon>
    </lineage>
</organism>
<evidence type="ECO:0000313" key="8">
    <source>
        <dbReference type="EMBL" id="CDK26706.1"/>
    </source>
</evidence>
<dbReference type="SMART" id="SM00119">
    <property type="entry name" value="HECTc"/>
    <property type="match status" value="1"/>
</dbReference>
<dbReference type="Pfam" id="PF00632">
    <property type="entry name" value="HECT"/>
    <property type="match status" value="1"/>
</dbReference>
<evidence type="ECO:0000256" key="3">
    <source>
        <dbReference type="ARBA" id="ARBA00022679"/>
    </source>
</evidence>
<dbReference type="EMBL" id="HG793127">
    <property type="protein sequence ID" value="CDK26706.1"/>
    <property type="molecule type" value="Genomic_DNA"/>
</dbReference>
<dbReference type="InterPro" id="IPR000569">
    <property type="entry name" value="HECT_dom"/>
</dbReference>
<protein>
    <recommendedName>
        <fullName evidence="2">HECT-type E3 ubiquitin transferase</fullName>
        <ecNumber evidence="2">2.3.2.26</ecNumber>
    </recommendedName>
</protein>
<dbReference type="GeneID" id="34520094"/>
<comment type="catalytic activity">
    <reaction evidence="1">
        <text>S-ubiquitinyl-[E2 ubiquitin-conjugating enzyme]-L-cysteine + [acceptor protein]-L-lysine = [E2 ubiquitin-conjugating enzyme]-L-cysteine + N(6)-ubiquitinyl-[acceptor protein]-L-lysine.</text>
        <dbReference type="EC" id="2.3.2.26"/>
    </reaction>
</comment>
<evidence type="ECO:0000256" key="4">
    <source>
        <dbReference type="ARBA" id="ARBA00022786"/>
    </source>
</evidence>
<dbReference type="Gene3D" id="3.30.2160.10">
    <property type="entry name" value="Hect, E3 ligase catalytic domain"/>
    <property type="match status" value="1"/>
</dbReference>
<dbReference type="Gene3D" id="3.90.1750.10">
    <property type="entry name" value="Hect, E3 ligase catalytic domains"/>
    <property type="match status" value="1"/>
</dbReference>
<dbReference type="STRING" id="1382522.W6MK59"/>
<dbReference type="SUPFAM" id="SSF56204">
    <property type="entry name" value="Hect, E3 ligase catalytic domain"/>
    <property type="match status" value="1"/>
</dbReference>
<dbReference type="GO" id="GO:0061630">
    <property type="term" value="F:ubiquitin protein ligase activity"/>
    <property type="evidence" value="ECO:0007669"/>
    <property type="project" value="UniProtKB-EC"/>
</dbReference>
<reference evidence="8" key="1">
    <citation type="submission" date="2013-12" db="EMBL/GenBank/DDBJ databases">
        <authorList>
            <person name="Genoscope - CEA"/>
        </authorList>
    </citation>
    <scope>NUCLEOTIDE SEQUENCE</scope>
    <source>
        <strain evidence="8">CBS 1993</strain>
    </source>
</reference>
<dbReference type="OrthoDB" id="8068875at2759"/>
<dbReference type="EC" id="2.3.2.26" evidence="2"/>
<evidence type="ECO:0000259" key="7">
    <source>
        <dbReference type="PROSITE" id="PS50237"/>
    </source>
</evidence>
<keyword evidence="9" id="KW-1185">Reference proteome</keyword>
<dbReference type="RefSeq" id="XP_022458706.1">
    <property type="nucleotide sequence ID" value="XM_022602953.1"/>
</dbReference>
<feature type="region of interest" description="Disordered" evidence="6">
    <location>
        <begin position="61"/>
        <end position="90"/>
    </location>
</feature>
<evidence type="ECO:0000313" key="9">
    <source>
        <dbReference type="Proteomes" id="UP000019384"/>
    </source>
</evidence>
<gene>
    <name evidence="8" type="ORF">KUCA_T00002680001</name>
</gene>
<dbReference type="PANTHER" id="PTHR45700">
    <property type="entry name" value="UBIQUITIN-PROTEIN LIGASE E3C"/>
    <property type="match status" value="1"/>
</dbReference>